<keyword evidence="1" id="KW-1133">Transmembrane helix</keyword>
<evidence type="ECO:0000313" key="2">
    <source>
        <dbReference type="EMBL" id="ORZ04217.1"/>
    </source>
</evidence>
<proteinExistence type="predicted"/>
<comment type="caution">
    <text evidence="2">The sequence shown here is derived from an EMBL/GenBank/DDBJ whole genome shotgun (WGS) entry which is preliminary data.</text>
</comment>
<name>A0A1Y2G8J8_9FUNG</name>
<keyword evidence="1" id="KW-0812">Transmembrane</keyword>
<feature type="transmembrane region" description="Helical" evidence="1">
    <location>
        <begin position="168"/>
        <end position="188"/>
    </location>
</feature>
<protein>
    <recommendedName>
        <fullName evidence="4">G-protein coupled receptors family 1 profile domain-containing protein</fullName>
    </recommendedName>
</protein>
<evidence type="ECO:0008006" key="4">
    <source>
        <dbReference type="Google" id="ProtNLM"/>
    </source>
</evidence>
<dbReference type="EMBL" id="MCFF01000059">
    <property type="protein sequence ID" value="ORZ04217.1"/>
    <property type="molecule type" value="Genomic_DNA"/>
</dbReference>
<accession>A0A1Y2G8J8</accession>
<keyword evidence="3" id="KW-1185">Reference proteome</keyword>
<feature type="transmembrane region" description="Helical" evidence="1">
    <location>
        <begin position="49"/>
        <end position="73"/>
    </location>
</feature>
<feature type="non-terminal residue" evidence="2">
    <location>
        <position position="340"/>
    </location>
</feature>
<dbReference type="PANTHER" id="PTHR38848:SF3">
    <property type="entry name" value="G-PROTEIN COUPLED RECEPTORS FAMILY 3 PROFILE DOMAIN-CONTAINING PROTEIN"/>
    <property type="match status" value="1"/>
</dbReference>
<gene>
    <name evidence="2" type="ORF">BCR41DRAFT_328517</name>
</gene>
<dbReference type="Proteomes" id="UP000193648">
    <property type="component" value="Unassembled WGS sequence"/>
</dbReference>
<dbReference type="OrthoDB" id="3210850at2759"/>
<dbReference type="RefSeq" id="XP_021876431.1">
    <property type="nucleotide sequence ID" value="XM_022021699.1"/>
</dbReference>
<dbReference type="PANTHER" id="PTHR38848">
    <property type="entry name" value="G-PROTEIN COUPLED RECEPTORS FAMILY 3 PROFILE DOMAIN-CONTAINING PROTEIN"/>
    <property type="match status" value="1"/>
</dbReference>
<feature type="transmembrane region" description="Helical" evidence="1">
    <location>
        <begin position="85"/>
        <end position="106"/>
    </location>
</feature>
<feature type="transmembrane region" description="Helical" evidence="1">
    <location>
        <begin position="127"/>
        <end position="148"/>
    </location>
</feature>
<dbReference type="GeneID" id="33563543"/>
<dbReference type="InParanoid" id="A0A1Y2G8J8"/>
<dbReference type="AlphaFoldDB" id="A0A1Y2G8J8"/>
<evidence type="ECO:0000256" key="1">
    <source>
        <dbReference type="SAM" id="Phobius"/>
    </source>
</evidence>
<organism evidence="2 3">
    <name type="scientific">Lobosporangium transversale</name>
    <dbReference type="NCBI Taxonomy" id="64571"/>
    <lineage>
        <taxon>Eukaryota</taxon>
        <taxon>Fungi</taxon>
        <taxon>Fungi incertae sedis</taxon>
        <taxon>Mucoromycota</taxon>
        <taxon>Mortierellomycotina</taxon>
        <taxon>Mortierellomycetes</taxon>
        <taxon>Mortierellales</taxon>
        <taxon>Mortierellaceae</taxon>
        <taxon>Lobosporangium</taxon>
    </lineage>
</organism>
<keyword evidence="1" id="KW-0472">Membrane</keyword>
<sequence>MSTFDGKAPMKYMPDTVESLSLFFSLSCITLMSALFGRKTAGTQFSNINYARGLVVSLYLVSWLFSIMAAMLVQTNNFNLLSCQMSIFICIILYGSCKLVIYLFLIERVHIVTAVGIRRWNCPMFKFNMFLLTPYAVVFVLAVLFRVAVITDEGECQIGLQGAAAIPYIIYDVLLSCWLTALFLRSLVSSTSMLQGPTKSKLRDVARRTLIGSVFALILSCANISTLVYFQGTERGLFCLASCTLDVTLNAITIHWVTSSGKSKRYARVGGGYRGGSSSNGEQRLSRVGAQFAMPGFGAYRKDLSPRDSHISVSIESYVEEYHQMHIASKVQPPEPARYE</sequence>
<reference evidence="2 3" key="1">
    <citation type="submission" date="2016-07" db="EMBL/GenBank/DDBJ databases">
        <title>Pervasive Adenine N6-methylation of Active Genes in Fungi.</title>
        <authorList>
            <consortium name="DOE Joint Genome Institute"/>
            <person name="Mondo S.J."/>
            <person name="Dannebaum R.O."/>
            <person name="Kuo R.C."/>
            <person name="Labutti K."/>
            <person name="Haridas S."/>
            <person name="Kuo A."/>
            <person name="Salamov A."/>
            <person name="Ahrendt S.R."/>
            <person name="Lipzen A."/>
            <person name="Sullivan W."/>
            <person name="Andreopoulos W.B."/>
            <person name="Clum A."/>
            <person name="Lindquist E."/>
            <person name="Daum C."/>
            <person name="Ramamoorthy G.K."/>
            <person name="Gryganskyi A."/>
            <person name="Culley D."/>
            <person name="Magnuson J.K."/>
            <person name="James T.Y."/>
            <person name="O'Malley M.A."/>
            <person name="Stajich J.E."/>
            <person name="Spatafora J.W."/>
            <person name="Visel A."/>
            <person name="Grigoriev I.V."/>
        </authorList>
    </citation>
    <scope>NUCLEOTIDE SEQUENCE [LARGE SCALE GENOMIC DNA]</scope>
    <source>
        <strain evidence="2 3">NRRL 3116</strain>
    </source>
</reference>
<evidence type="ECO:0000313" key="3">
    <source>
        <dbReference type="Proteomes" id="UP000193648"/>
    </source>
</evidence>
<feature type="transmembrane region" description="Helical" evidence="1">
    <location>
        <begin position="20"/>
        <end position="37"/>
    </location>
</feature>
<feature type="transmembrane region" description="Helical" evidence="1">
    <location>
        <begin position="209"/>
        <end position="229"/>
    </location>
</feature>